<dbReference type="PANTHER" id="PTHR39340">
    <property type="entry name" value="SULFOFRUCTOSEPHOSPHATE ALDOLASE"/>
    <property type="match status" value="1"/>
</dbReference>
<dbReference type="GO" id="GO:1902777">
    <property type="term" value="P:6-sulfoquinovose(1-) catabolic process"/>
    <property type="evidence" value="ECO:0007669"/>
    <property type="project" value="TreeGrafter"/>
</dbReference>
<reference evidence="12 13" key="1">
    <citation type="submission" date="2017-11" db="EMBL/GenBank/DDBJ databases">
        <authorList>
            <person name="Founou R.C."/>
            <person name="Founou L."/>
            <person name="Allam M."/>
            <person name="Ismail A."/>
            <person name="Essack S.Y."/>
        </authorList>
    </citation>
    <scope>NUCLEOTIDE SEQUENCE [LARGE SCALE GENOMIC DNA]</scope>
    <source>
        <strain evidence="12 13">G811N2B1</strain>
    </source>
</reference>
<evidence type="ECO:0000313" key="12">
    <source>
        <dbReference type="EMBL" id="PPJ75925.1"/>
    </source>
</evidence>
<evidence type="ECO:0000256" key="1">
    <source>
        <dbReference type="ARBA" id="ARBA00000567"/>
    </source>
</evidence>
<dbReference type="OMA" id="CIKILLY"/>
<dbReference type="FunFam" id="3.20.20.70:FF:000137">
    <property type="entry name" value="Tagatose 1,6-diphosphate aldolase 2"/>
    <property type="match status" value="1"/>
</dbReference>
<name>A0A2A1K480_STAHA</name>
<proteinExistence type="inferred from homology"/>
<evidence type="ECO:0000256" key="7">
    <source>
        <dbReference type="ARBA" id="ARBA00031246"/>
    </source>
</evidence>
<evidence type="ECO:0000256" key="5">
    <source>
        <dbReference type="ARBA" id="ARBA00022736"/>
    </source>
</evidence>
<dbReference type="Proteomes" id="UP001269271">
    <property type="component" value="Unassembled WGS sequence"/>
</dbReference>
<evidence type="ECO:0000256" key="9">
    <source>
        <dbReference type="ARBA" id="ARBA00082339"/>
    </source>
</evidence>
<evidence type="ECO:0000313" key="14">
    <source>
        <dbReference type="Proteomes" id="UP001269271"/>
    </source>
</evidence>
<gene>
    <name evidence="10 12" type="primary">lacD</name>
    <name evidence="12" type="ORF">CV019_05055</name>
    <name evidence="11" type="ORF">RO950_12145</name>
</gene>
<dbReference type="EMBL" id="JAVSOO010000050">
    <property type="protein sequence ID" value="MDT4287718.1"/>
    <property type="molecule type" value="Genomic_DNA"/>
</dbReference>
<dbReference type="Pfam" id="PF01791">
    <property type="entry name" value="DeoC"/>
    <property type="match status" value="1"/>
</dbReference>
<dbReference type="KEGG" id="shh:ShL2_00740"/>
<comment type="caution">
    <text evidence="12">The sequence shown here is derived from an EMBL/GenBank/DDBJ whole genome shotgun (WGS) entry which is preliminary data.</text>
</comment>
<dbReference type="AlphaFoldDB" id="A0A2A1K480"/>
<keyword evidence="6 10" id="KW-0456">Lyase</keyword>
<dbReference type="Proteomes" id="UP000238153">
    <property type="component" value="Unassembled WGS sequence"/>
</dbReference>
<organism evidence="12 13">
    <name type="scientific">Staphylococcus haemolyticus</name>
    <dbReference type="NCBI Taxonomy" id="1283"/>
    <lineage>
        <taxon>Bacteria</taxon>
        <taxon>Bacillati</taxon>
        <taxon>Bacillota</taxon>
        <taxon>Bacilli</taxon>
        <taxon>Bacillales</taxon>
        <taxon>Staphylococcaceae</taxon>
        <taxon>Staphylococcus</taxon>
    </lineage>
</organism>
<protein>
    <recommendedName>
        <fullName evidence="8 10">Tagatose 1,6-diphosphate aldolase</fullName>
        <ecNumber evidence="4 10">4.1.2.40</ecNumber>
    </recommendedName>
    <alternativeName>
        <fullName evidence="9 10">D-tagatose-1,6-bisphosphate aldolase</fullName>
    </alternativeName>
    <alternativeName>
        <fullName evidence="7 10">Tagatose-bisphosphate aldolase</fullName>
    </alternativeName>
</protein>
<keyword evidence="14" id="KW-1185">Reference proteome</keyword>
<dbReference type="GO" id="GO:2001059">
    <property type="term" value="P:D-tagatose 6-phosphate catabolic process"/>
    <property type="evidence" value="ECO:0007669"/>
    <property type="project" value="UniProtKB-UniRule"/>
</dbReference>
<dbReference type="NCBIfam" id="NF009498">
    <property type="entry name" value="PRK12858.1"/>
    <property type="match status" value="1"/>
</dbReference>
<evidence type="ECO:0000313" key="13">
    <source>
        <dbReference type="Proteomes" id="UP000238153"/>
    </source>
</evidence>
<evidence type="ECO:0000256" key="8">
    <source>
        <dbReference type="ARBA" id="ARBA00072503"/>
    </source>
</evidence>
<dbReference type="SUPFAM" id="SSF51569">
    <property type="entry name" value="Aldolase"/>
    <property type="match status" value="1"/>
</dbReference>
<dbReference type="Gene3D" id="3.20.20.70">
    <property type="entry name" value="Aldolase class I"/>
    <property type="match status" value="1"/>
</dbReference>
<dbReference type="InterPro" id="IPR005927">
    <property type="entry name" value="Tag_1.6-dipho_adolase"/>
</dbReference>
<dbReference type="GO" id="GO:0061595">
    <property type="term" value="F:6-deoxy-6-sulfofructose-1-phosphate aldolase activity"/>
    <property type="evidence" value="ECO:0007669"/>
    <property type="project" value="TreeGrafter"/>
</dbReference>
<evidence type="ECO:0000313" key="11">
    <source>
        <dbReference type="EMBL" id="MDT4287718.1"/>
    </source>
</evidence>
<dbReference type="NCBIfam" id="NF009065">
    <property type="entry name" value="PRK12399.1"/>
    <property type="match status" value="1"/>
</dbReference>
<dbReference type="InterPro" id="IPR013785">
    <property type="entry name" value="Aldolase_TIM"/>
</dbReference>
<dbReference type="SMR" id="A0A2A1K480"/>
<evidence type="ECO:0000256" key="6">
    <source>
        <dbReference type="ARBA" id="ARBA00023239"/>
    </source>
</evidence>
<comment type="catalytic activity">
    <reaction evidence="1 10">
        <text>D-tagatofuranose 1,6-bisphosphate = D-glyceraldehyde 3-phosphate + dihydroxyacetone phosphate</text>
        <dbReference type="Rhea" id="RHEA:22948"/>
        <dbReference type="ChEBI" id="CHEBI:57642"/>
        <dbReference type="ChEBI" id="CHEBI:58694"/>
        <dbReference type="ChEBI" id="CHEBI:59776"/>
        <dbReference type="EC" id="4.1.2.40"/>
    </reaction>
</comment>
<keyword evidence="5 10" id="KW-0423">Lactose metabolism</keyword>
<dbReference type="GO" id="GO:0009024">
    <property type="term" value="F:tagatose-6-phosphate kinase activity"/>
    <property type="evidence" value="ECO:0007669"/>
    <property type="project" value="InterPro"/>
</dbReference>
<dbReference type="HAMAP" id="MF_00734">
    <property type="entry name" value="LacD"/>
    <property type="match status" value="1"/>
</dbReference>
<dbReference type="STRING" id="1283.ShL2_00740"/>
<evidence type="ECO:0000256" key="4">
    <source>
        <dbReference type="ARBA" id="ARBA00012905"/>
    </source>
</evidence>
<dbReference type="EMBL" id="PGWX01000242">
    <property type="protein sequence ID" value="PPJ75925.1"/>
    <property type="molecule type" value="Genomic_DNA"/>
</dbReference>
<evidence type="ECO:0000256" key="10">
    <source>
        <dbReference type="HAMAP-Rule" id="MF_00734"/>
    </source>
</evidence>
<dbReference type="GO" id="GO:0009025">
    <property type="term" value="F:tagatose-bisphosphate aldolase activity"/>
    <property type="evidence" value="ECO:0007669"/>
    <property type="project" value="UniProtKB-UniRule"/>
</dbReference>
<dbReference type="InterPro" id="IPR050552">
    <property type="entry name" value="LacD_aldolase"/>
</dbReference>
<dbReference type="UniPathway" id="UPA00704">
    <property type="reaction ID" value="UER00716"/>
</dbReference>
<dbReference type="RefSeq" id="WP_011275158.1">
    <property type="nucleotide sequence ID" value="NZ_CAJCFW010000026.1"/>
</dbReference>
<accession>A0A2A1K480</accession>
<dbReference type="PANTHER" id="PTHR39340:SF1">
    <property type="entry name" value="SULFOFRUCTOSEPHOSPHATE ALDOLASE"/>
    <property type="match status" value="1"/>
</dbReference>
<dbReference type="NCBIfam" id="TIGR01232">
    <property type="entry name" value="lacD"/>
    <property type="match status" value="1"/>
</dbReference>
<comment type="pathway">
    <text evidence="2 10">Carbohydrate metabolism; D-tagatose 6-phosphate degradation; D-glyceraldehyde 3-phosphate and glycerone phosphate from D-tagatose 6-phosphate: step 2/2.</text>
</comment>
<sequence>MTKSQQKLASIEQLSNQDGIISALAFDQRGALKRMMAEHQTEPPTVEQIEQLKVLVSEELTQYASSILLDPEYGLPASDARNKECGLLLAYEKTGYDVNAKGRLPDCLVEWSAKRLKEQGANAVKFLLYYDVDDSEEINIQKKAYIERIGSECVAEDIPFFLEVLTYDDNIPDNKSAEFAKVKPRKVNEAMKLFSEDRFNVDVLKVEVPVNMNFVEGFTEGEVVYTKEEAAQHFRDQEAATHLPYIYLSAGVSAELFQETLTFAHDAGAHFNGVLCGRATWSGAVKVYIEQGEQAAREWLRTTGYKNIDDLNKVLKTTATSWKAK</sequence>
<evidence type="ECO:0000256" key="2">
    <source>
        <dbReference type="ARBA" id="ARBA00005191"/>
    </source>
</evidence>
<comment type="similarity">
    <text evidence="3 10">Belongs to the aldolase LacD family.</text>
</comment>
<dbReference type="NCBIfam" id="NF003180">
    <property type="entry name" value="PRK04161.1"/>
    <property type="match status" value="1"/>
</dbReference>
<evidence type="ECO:0000256" key="3">
    <source>
        <dbReference type="ARBA" id="ARBA00008679"/>
    </source>
</evidence>
<dbReference type="GO" id="GO:0019512">
    <property type="term" value="P:lactose catabolic process via tagatose-6-phosphate"/>
    <property type="evidence" value="ECO:0007669"/>
    <property type="project" value="UniProtKB-UniRule"/>
</dbReference>
<dbReference type="InterPro" id="IPR002915">
    <property type="entry name" value="DeoC/FbaB/LacD_aldolase"/>
</dbReference>
<reference evidence="11 14" key="2">
    <citation type="submission" date="2023-08" db="EMBL/GenBank/DDBJ databases">
        <title>Genomic surveillance of Staphylococcus haemolyticus neonatal outbreak in southern France.</title>
        <authorList>
            <person name="Magnan C."/>
            <person name="Morsli M."/>
            <person name="Thiery B."/>
            <person name="Salipante F."/>
            <person name="Attar J."/>
            <person name="Massimo D.M."/>
            <person name="Ory J."/>
            <person name="Pantel A."/>
            <person name="Lavigne J.-P."/>
        </authorList>
    </citation>
    <scope>NUCLEOTIDE SEQUENCE [LARGE SCALE GENOMIC DNA]</scope>
    <source>
        <strain evidence="11 14">NSH026</strain>
    </source>
</reference>
<dbReference type="SMART" id="SM01133">
    <property type="entry name" value="DeoC"/>
    <property type="match status" value="1"/>
</dbReference>
<dbReference type="EC" id="4.1.2.40" evidence="4 10"/>
<dbReference type="GeneID" id="58106727"/>